<feature type="region of interest" description="Disordered" evidence="1">
    <location>
        <begin position="29"/>
        <end position="164"/>
    </location>
</feature>
<evidence type="ECO:0000313" key="2">
    <source>
        <dbReference type="EMBL" id="CAG6455246.1"/>
    </source>
</evidence>
<name>A0A8D8F1R9_CULPI</name>
<dbReference type="EMBL" id="HBUE01028052">
    <property type="protein sequence ID" value="CAG6455246.1"/>
    <property type="molecule type" value="Transcribed_RNA"/>
</dbReference>
<organism evidence="2">
    <name type="scientific">Culex pipiens</name>
    <name type="common">House mosquito</name>
    <dbReference type="NCBI Taxonomy" id="7175"/>
    <lineage>
        <taxon>Eukaryota</taxon>
        <taxon>Metazoa</taxon>
        <taxon>Ecdysozoa</taxon>
        <taxon>Arthropoda</taxon>
        <taxon>Hexapoda</taxon>
        <taxon>Insecta</taxon>
        <taxon>Pterygota</taxon>
        <taxon>Neoptera</taxon>
        <taxon>Endopterygota</taxon>
        <taxon>Diptera</taxon>
        <taxon>Nematocera</taxon>
        <taxon>Culicoidea</taxon>
        <taxon>Culicidae</taxon>
        <taxon>Culicinae</taxon>
        <taxon>Culicini</taxon>
        <taxon>Culex</taxon>
        <taxon>Culex</taxon>
    </lineage>
</organism>
<accession>A0A8D8F1R9</accession>
<protein>
    <submittedName>
        <fullName evidence="2">(northern house mosquito) hypothetical protein</fullName>
    </submittedName>
</protein>
<feature type="region of interest" description="Disordered" evidence="1">
    <location>
        <begin position="179"/>
        <end position="232"/>
    </location>
</feature>
<feature type="compositionally biased region" description="Basic residues" evidence="1">
    <location>
        <begin position="113"/>
        <end position="125"/>
    </location>
</feature>
<sequence>MAARFRPQGQPGTLRRSGTLHQLRLHRQHLREPPRNHLPNSRSPLRVGLARARPSRAPLRRRPSRSVLPLPQAHPRPINRARPLHGPDPRQPITSRKTYNLRPNPVGGTRFHGLLRNRQQSRLRRNGSTSYSRGGRGAPVPGVGQTRQQNNRHRGGEGSAEPAARWVGHARIRSAVCRSDESGHCGGDAALEPESRDGDFGGAHGVRVSESVGGTDRRAAAEVRGKSAGDCV</sequence>
<reference evidence="2" key="1">
    <citation type="submission" date="2021-05" db="EMBL/GenBank/DDBJ databases">
        <authorList>
            <person name="Alioto T."/>
            <person name="Alioto T."/>
            <person name="Gomez Garrido J."/>
        </authorList>
    </citation>
    <scope>NUCLEOTIDE SEQUENCE</scope>
</reference>
<evidence type="ECO:0000256" key="1">
    <source>
        <dbReference type="SAM" id="MobiDB-lite"/>
    </source>
</evidence>
<dbReference type="AlphaFoldDB" id="A0A8D8F1R9"/>
<feature type="compositionally biased region" description="Basic and acidic residues" evidence="1">
    <location>
        <begin position="215"/>
        <end position="232"/>
    </location>
</feature>
<proteinExistence type="predicted"/>